<evidence type="ECO:0000256" key="1">
    <source>
        <dbReference type="SAM" id="MobiDB-lite"/>
    </source>
</evidence>
<feature type="transmembrane region" description="Helical" evidence="2">
    <location>
        <begin position="166"/>
        <end position="187"/>
    </location>
</feature>
<gene>
    <name evidence="4" type="ORF">ACFP3H_23195</name>
</gene>
<feature type="transmembrane region" description="Helical" evidence="2">
    <location>
        <begin position="436"/>
        <end position="453"/>
    </location>
</feature>
<accession>A0ABW1JYE8</accession>
<dbReference type="PANTHER" id="PTHR34473">
    <property type="entry name" value="UPF0699 TRANSMEMBRANE PROTEIN YDBS"/>
    <property type="match status" value="1"/>
</dbReference>
<dbReference type="Pfam" id="PF03703">
    <property type="entry name" value="bPH_2"/>
    <property type="match status" value="2"/>
</dbReference>
<dbReference type="InterPro" id="IPR014529">
    <property type="entry name" value="UCP026631"/>
</dbReference>
<comment type="caution">
    <text evidence="4">The sequence shown here is derived from an EMBL/GenBank/DDBJ whole genome shotgun (WGS) entry which is preliminary data.</text>
</comment>
<dbReference type="InterPro" id="IPR005182">
    <property type="entry name" value="YdbS-like_PH"/>
</dbReference>
<evidence type="ECO:0000256" key="2">
    <source>
        <dbReference type="SAM" id="Phobius"/>
    </source>
</evidence>
<sequence length="549" mass="59032">MLLVYPVTEIVKYIPVLLGTVIVGTTSGNPMWSLIPVALVAAYGVARWFTTSFRIDADHVQLRTGILQRRKLSVPRSRIRSVDVEADLLHRVLGLAVLEIGTGKQTAKGEEFKLDALDTRRIPPLRTELLSHTAEHTEATEDSPPDAESGMEIGHWQPAWVRYAPLSLTGLAIFAPLLGLAAQYGLIGWISRSSVVRQLGDDSATGVALVVVGLTVLSLVLVSLAACAQYLATWFGLRVLDNGATLHLRHGLFTARQITLDLARFRGATLSEPLLLRAARAAQLEMIMTGENPRQKVLPQAPRAAVERTLDELLRTRRRPRASEGAERAPASAAGSVGGSDAVVAWSAGESRSVGELRSVGVSVPLTKTSTPEVPSSDVANILAPQPITGATLGTVPLHQHGPAARRRRYTRALWPIGVAVVVMVVLSVTGTSLPGWAWGVPVVLALVLAALAEDRYRGLGHRVLPGTTGPTWLITRRGSLDRNRDCLEAPGIIGWTVRQTFWQRRAGLATIVAATAAGRKGYLVVDIPIDQAAELIEAVTPGRLGYRH</sequence>
<feature type="region of interest" description="Disordered" evidence="1">
    <location>
        <begin position="315"/>
        <end position="334"/>
    </location>
</feature>
<feature type="domain" description="YdbS-like PH" evidence="3">
    <location>
        <begin position="474"/>
        <end position="538"/>
    </location>
</feature>
<feature type="compositionally biased region" description="Basic and acidic residues" evidence="1">
    <location>
        <begin position="315"/>
        <end position="327"/>
    </location>
</feature>
<feature type="transmembrane region" description="Helical" evidence="2">
    <location>
        <begin position="207"/>
        <end position="232"/>
    </location>
</feature>
<evidence type="ECO:0000259" key="3">
    <source>
        <dbReference type="Pfam" id="PF03703"/>
    </source>
</evidence>
<feature type="transmembrane region" description="Helical" evidence="2">
    <location>
        <begin position="31"/>
        <end position="49"/>
    </location>
</feature>
<evidence type="ECO:0000313" key="5">
    <source>
        <dbReference type="Proteomes" id="UP001596223"/>
    </source>
</evidence>
<proteinExistence type="predicted"/>
<name>A0ABW1JYE8_9NOCA</name>
<dbReference type="PANTHER" id="PTHR34473:SF2">
    <property type="entry name" value="UPF0699 TRANSMEMBRANE PROTEIN YDBT"/>
    <property type="match status" value="1"/>
</dbReference>
<organism evidence="4 5">
    <name type="scientific">Nocardia lasii</name>
    <dbReference type="NCBI Taxonomy" id="1616107"/>
    <lineage>
        <taxon>Bacteria</taxon>
        <taxon>Bacillati</taxon>
        <taxon>Actinomycetota</taxon>
        <taxon>Actinomycetes</taxon>
        <taxon>Mycobacteriales</taxon>
        <taxon>Nocardiaceae</taxon>
        <taxon>Nocardia</taxon>
    </lineage>
</organism>
<reference evidence="5" key="1">
    <citation type="journal article" date="2019" name="Int. J. Syst. Evol. Microbiol.">
        <title>The Global Catalogue of Microorganisms (GCM) 10K type strain sequencing project: providing services to taxonomists for standard genome sequencing and annotation.</title>
        <authorList>
            <consortium name="The Broad Institute Genomics Platform"/>
            <consortium name="The Broad Institute Genome Sequencing Center for Infectious Disease"/>
            <person name="Wu L."/>
            <person name="Ma J."/>
        </authorList>
    </citation>
    <scope>NUCLEOTIDE SEQUENCE [LARGE SCALE GENOMIC DNA]</scope>
    <source>
        <strain evidence="5">CCUG 36956</strain>
    </source>
</reference>
<keyword evidence="2" id="KW-0812">Transmembrane</keyword>
<dbReference type="PIRSF" id="PIRSF026631">
    <property type="entry name" value="UCP026631"/>
    <property type="match status" value="1"/>
</dbReference>
<dbReference type="Proteomes" id="UP001596223">
    <property type="component" value="Unassembled WGS sequence"/>
</dbReference>
<protein>
    <submittedName>
        <fullName evidence="4">PH domain-containing protein</fullName>
    </submittedName>
</protein>
<feature type="domain" description="YdbS-like PH" evidence="3">
    <location>
        <begin position="48"/>
        <end position="115"/>
    </location>
</feature>
<evidence type="ECO:0000313" key="4">
    <source>
        <dbReference type="EMBL" id="MFC6013972.1"/>
    </source>
</evidence>
<keyword evidence="2" id="KW-0472">Membrane</keyword>
<keyword evidence="5" id="KW-1185">Reference proteome</keyword>
<keyword evidence="2" id="KW-1133">Transmembrane helix</keyword>
<dbReference type="EMBL" id="JBHSQN010000015">
    <property type="protein sequence ID" value="MFC6013972.1"/>
    <property type="molecule type" value="Genomic_DNA"/>
</dbReference>
<feature type="transmembrane region" description="Helical" evidence="2">
    <location>
        <begin position="413"/>
        <end position="430"/>
    </location>
</feature>